<name>A0A5C6LPN4_9BACT</name>
<accession>A0A5C6LPN4</accession>
<evidence type="ECO:0008006" key="4">
    <source>
        <dbReference type="Google" id="ProtNLM"/>
    </source>
</evidence>
<feature type="signal peptide" evidence="1">
    <location>
        <begin position="1"/>
        <end position="28"/>
    </location>
</feature>
<dbReference type="Gene3D" id="2.60.40.1930">
    <property type="match status" value="1"/>
</dbReference>
<gene>
    <name evidence="2" type="ORF">FEF09_20825</name>
</gene>
<evidence type="ECO:0000313" key="2">
    <source>
        <dbReference type="EMBL" id="TWV98016.1"/>
    </source>
</evidence>
<dbReference type="Proteomes" id="UP000318815">
    <property type="component" value="Unassembled WGS sequence"/>
</dbReference>
<evidence type="ECO:0000313" key="3">
    <source>
        <dbReference type="Proteomes" id="UP000318815"/>
    </source>
</evidence>
<reference evidence="2 3" key="1">
    <citation type="submission" date="2019-08" db="EMBL/GenBank/DDBJ databases">
        <title>Whole genome sequencing of chitin degrading bacteria Chitinophaga pinensis YS16.</title>
        <authorList>
            <person name="Singh R.P."/>
            <person name="Manchanda G."/>
            <person name="Maurya I.K."/>
            <person name="Joshi N.K."/>
            <person name="Srivastava A.K."/>
        </authorList>
    </citation>
    <scope>NUCLEOTIDE SEQUENCE [LARGE SCALE GENOMIC DNA]</scope>
    <source>
        <strain evidence="2 3">YS-16</strain>
    </source>
</reference>
<proteinExistence type="predicted"/>
<feature type="chain" id="PRO_5022745259" description="MG2 domain-containing protein" evidence="1">
    <location>
        <begin position="29"/>
        <end position="817"/>
    </location>
</feature>
<dbReference type="EMBL" id="VOHS01000026">
    <property type="protein sequence ID" value="TWV98016.1"/>
    <property type="molecule type" value="Genomic_DNA"/>
</dbReference>
<organism evidence="2 3">
    <name type="scientific">Chitinophaga pinensis</name>
    <dbReference type="NCBI Taxonomy" id="79329"/>
    <lineage>
        <taxon>Bacteria</taxon>
        <taxon>Pseudomonadati</taxon>
        <taxon>Bacteroidota</taxon>
        <taxon>Chitinophagia</taxon>
        <taxon>Chitinophagales</taxon>
        <taxon>Chitinophagaceae</taxon>
        <taxon>Chitinophaga</taxon>
    </lineage>
</organism>
<keyword evidence="1" id="KW-0732">Signal</keyword>
<dbReference type="RefSeq" id="WP_146306892.1">
    <property type="nucleotide sequence ID" value="NZ_VOHS01000026.1"/>
</dbReference>
<protein>
    <recommendedName>
        <fullName evidence="4">MG2 domain-containing protein</fullName>
    </recommendedName>
</protein>
<sequence>MQSVFYKNKKRLKWLLPACLLGVSSALAFYPADEWQDKITQALEQYSKRFPQEKVYLHLDKDYYAAGETMWFKAYVLLQGQPSLSATNLYIELVDKAGTVVNKKLISVGGATGAGAIELPDNQKPGQYQLRAYTAWMLNFDAEYLFYKNIEIFDPSKQIGPGQKPATTDFAVNFFPEGGSLIAGVPGRVAFKAIDQQGYPQEANGIIQNLKGETVAQVKTTRDGMGMFELTPAAGETYKALMQTSKGLQKTILLPVVKTSGVGLKVFNKSTRIFYQTSPATKDDPMYNNLMIVAQMQQHIVYKAKLNAAEGQMSGFIPTKELPSGILQLTVFNSDGLPLAERLAFVRKNDLLSLGLQNLAINTQPRQKNTLEIKIPDTMLTSLSVSIIDADQIVKDQDENNIISNLLMTSDLKGYISNPAQYFKDADPTTLAGLDLVMMTNGWRRFSWEKILHNYMPDIKYPYEQGLLLKGVATTNKGVAPLSNGKVDFILKQPIDTSTAFSSVTTNDKGEFAVDRLQFVDTINVFYRANDPNKAWKDVSVKFEPHFFEANSAVTLPYPFRNTLEIENKVLSSYLSTVAENTAVTKSMANKPIFLKEINVREKRLNKTESVEARYASGMFHAGDGYAFDLTRDEAGSLSIFQYLQSKVPGLTVNLSDPTTGPSLQWRGGPPVLFLNEMPTNINMLSNINIGDVAFIKVLRPTFVGGFGGSSGAIAVYTRKGGDSKNDVDTRGFEKYKKGGYNIVKEFYAPDYTVRKEIHILQDKRLTLYWNPNLVADSLTHTAKVSFYNNDFTRRFRIVVEGMGEDGSLGHTEQLLQ</sequence>
<evidence type="ECO:0000256" key="1">
    <source>
        <dbReference type="SAM" id="SignalP"/>
    </source>
</evidence>
<comment type="caution">
    <text evidence="2">The sequence shown here is derived from an EMBL/GenBank/DDBJ whole genome shotgun (WGS) entry which is preliminary data.</text>
</comment>
<dbReference type="SUPFAM" id="SSF56935">
    <property type="entry name" value="Porins"/>
    <property type="match status" value="1"/>
</dbReference>
<dbReference type="AlphaFoldDB" id="A0A5C6LPN4"/>
<keyword evidence="3" id="KW-1185">Reference proteome</keyword>
<dbReference type="OrthoDB" id="679547at2"/>